<protein>
    <submittedName>
        <fullName evidence="1">Uncharacterized protein</fullName>
    </submittedName>
</protein>
<reference evidence="1" key="1">
    <citation type="submission" date="2023-04" db="EMBL/GenBank/DDBJ databases">
        <title>Draft Genome sequencing of Naganishia species isolated from polar environments using Oxford Nanopore Technology.</title>
        <authorList>
            <person name="Leo P."/>
            <person name="Venkateswaran K."/>
        </authorList>
    </citation>
    <scope>NUCLEOTIDE SEQUENCE</scope>
    <source>
        <strain evidence="1">MNA-CCFEE 5262</strain>
    </source>
</reference>
<name>A0ACC2W8I1_9TREE</name>
<keyword evidence="2" id="KW-1185">Reference proteome</keyword>
<evidence type="ECO:0000313" key="1">
    <source>
        <dbReference type="EMBL" id="KAJ9106907.1"/>
    </source>
</evidence>
<sequence length="600" mass="65114">MTDTTSASTFTAVGGPSAMSLSTAPDPATTTTKPRKRFVGSSSRPAAKKGEGKARLAPRRVANLIPDEILNDKELNAAMKGLPSNYSFEIHKTVHQLRRDRIRTVALQMPEGLMIYGPIIADILENYTYPAAEIGPGGKYEGMDVTPLLLADVTYGACCIDDFTAKEMGAEMIVHYGHSCLIPVSQTTLKTLYVFVEITIDPIHLALSVRRNFPSERTAFHRDVLREGSTPSTGDSKGKIPLVIGIESESTIDGHADTSASKTPKATKVALVSTIQFISAVQDLRDLLSVDLPAPEDLVADDADTDPDSQKKQNHLMRVKAEELGVWRGAYEIVVPQVKPLSPGEVLGCTAPKLDSDVDALIYVGDGRFHLESIMIANPSTPAFRYDPYDKKFTREGYEHEEMRELRGKAVRQARRNVGLDRSANAMSGQVESKPQQNDAAQVESTLGGSEGASGWSVVLGTLGRQGSLSVLKSIQSSLPESAFPPYLLLLSELSPQKLGLLPSDLLNTFVQTSCPRLSIDWGYAFERPLLSPYEASVALGKIRGWEGLVLDDDEQGGLRGQGGYPMDFYSDDSLGPWTPRYGMGRPKRAATKEGLQVSA</sequence>
<dbReference type="Proteomes" id="UP001230649">
    <property type="component" value="Unassembled WGS sequence"/>
</dbReference>
<organism evidence="1 2">
    <name type="scientific">Naganishia adeliensis</name>
    <dbReference type="NCBI Taxonomy" id="92952"/>
    <lineage>
        <taxon>Eukaryota</taxon>
        <taxon>Fungi</taxon>
        <taxon>Dikarya</taxon>
        <taxon>Basidiomycota</taxon>
        <taxon>Agaricomycotina</taxon>
        <taxon>Tremellomycetes</taxon>
        <taxon>Filobasidiales</taxon>
        <taxon>Filobasidiaceae</taxon>
        <taxon>Naganishia</taxon>
    </lineage>
</organism>
<comment type="caution">
    <text evidence="1">The sequence shown here is derived from an EMBL/GenBank/DDBJ whole genome shotgun (WGS) entry which is preliminary data.</text>
</comment>
<accession>A0ACC2W8I1</accession>
<evidence type="ECO:0000313" key="2">
    <source>
        <dbReference type="Proteomes" id="UP001230649"/>
    </source>
</evidence>
<gene>
    <name evidence="1" type="ORF">QFC20_003915</name>
</gene>
<dbReference type="EMBL" id="JASBWS010000040">
    <property type="protein sequence ID" value="KAJ9106907.1"/>
    <property type="molecule type" value="Genomic_DNA"/>
</dbReference>
<proteinExistence type="predicted"/>